<dbReference type="GO" id="GO:0008237">
    <property type="term" value="F:metallopeptidase activity"/>
    <property type="evidence" value="ECO:0007669"/>
    <property type="project" value="UniProtKB-KW"/>
</dbReference>
<evidence type="ECO:0000256" key="1">
    <source>
        <dbReference type="SAM" id="Phobius"/>
    </source>
</evidence>
<feature type="transmembrane region" description="Helical" evidence="1">
    <location>
        <begin position="49"/>
        <end position="68"/>
    </location>
</feature>
<feature type="transmembrane region" description="Helical" evidence="1">
    <location>
        <begin position="152"/>
        <end position="170"/>
    </location>
</feature>
<feature type="transmembrane region" description="Helical" evidence="1">
    <location>
        <begin position="89"/>
        <end position="107"/>
    </location>
</feature>
<feature type="domain" description="CAAX prenyl protease 2/Lysostaphin resistance protein A-like" evidence="2">
    <location>
        <begin position="186"/>
        <end position="283"/>
    </location>
</feature>
<gene>
    <name evidence="3" type="ORF">CGZ91_11085</name>
</gene>
<feature type="transmembrane region" description="Helical" evidence="1">
    <location>
        <begin position="217"/>
        <end position="237"/>
    </location>
</feature>
<evidence type="ECO:0000313" key="3">
    <source>
        <dbReference type="EMBL" id="OYN89430.1"/>
    </source>
</evidence>
<dbReference type="RefSeq" id="WP_144276878.1">
    <property type="nucleotide sequence ID" value="NZ_NMVJ01000009.1"/>
</dbReference>
<keyword evidence="4" id="KW-1185">Reference proteome</keyword>
<reference evidence="3 4" key="1">
    <citation type="submission" date="2017-07" db="EMBL/GenBank/DDBJ databases">
        <title>Draft whole genome sequences of clinical Proprionibacteriaceae strains.</title>
        <authorList>
            <person name="Bernier A.-M."/>
            <person name="Bernard K."/>
            <person name="Domingo M.-C."/>
        </authorList>
    </citation>
    <scope>NUCLEOTIDE SEQUENCE [LARGE SCALE GENOMIC DNA]</scope>
    <source>
        <strain evidence="3 4">NML 150081</strain>
    </source>
</reference>
<dbReference type="InterPro" id="IPR003675">
    <property type="entry name" value="Rce1/LyrA-like_dom"/>
</dbReference>
<dbReference type="EMBL" id="NMVJ01000009">
    <property type="protein sequence ID" value="OYN89430.1"/>
    <property type="molecule type" value="Genomic_DNA"/>
</dbReference>
<dbReference type="GO" id="GO:0080120">
    <property type="term" value="P:CAAX-box protein maturation"/>
    <property type="evidence" value="ECO:0007669"/>
    <property type="project" value="UniProtKB-ARBA"/>
</dbReference>
<protein>
    <submittedName>
        <fullName evidence="3">CPBP family intramembrane metalloprotease</fullName>
    </submittedName>
</protein>
<feature type="transmembrane region" description="Helical" evidence="1">
    <location>
        <begin position="12"/>
        <end position="29"/>
    </location>
</feature>
<proteinExistence type="predicted"/>
<keyword evidence="3" id="KW-0482">Metalloprotease</keyword>
<dbReference type="Proteomes" id="UP000216300">
    <property type="component" value="Unassembled WGS sequence"/>
</dbReference>
<name>A0A255EDV2_9ACTN</name>
<keyword evidence="1" id="KW-0812">Transmembrane</keyword>
<dbReference type="AlphaFoldDB" id="A0A255EDV2"/>
<accession>A0A255EDV2</accession>
<evidence type="ECO:0000259" key="2">
    <source>
        <dbReference type="Pfam" id="PF02517"/>
    </source>
</evidence>
<evidence type="ECO:0000313" key="4">
    <source>
        <dbReference type="Proteomes" id="UP000216300"/>
    </source>
</evidence>
<sequence>MSVQARHPSGRVAATLIAVAVVALAVVLMLTGHGNVRMSADGADTAPLWFFWVGPALGFAASLFIAGPTTQSTTSLPQDYSTRKVWHETAVLGVAAIAFAVLLPLPGRPPDDWWYLVLKLVLLLVIPVLVLRTDRRFFPRPTAPRRGGVRSLVGGAVAVVVTVAWLWLAPASVGAERSAPSWSLDLLIMVGIGFLLNSVLEEVFYRFWLQTRVERSLGAALAIVGGAVLWSAWHVAIQGQGDLWLDLLQVVARHFPMGILLGWLWWRHRTPVWPLLLHTCLNLPA</sequence>
<feature type="transmembrane region" description="Helical" evidence="1">
    <location>
        <begin position="243"/>
        <end position="266"/>
    </location>
</feature>
<dbReference type="GO" id="GO:0006508">
    <property type="term" value="P:proteolysis"/>
    <property type="evidence" value="ECO:0007669"/>
    <property type="project" value="UniProtKB-KW"/>
</dbReference>
<keyword evidence="1" id="KW-0472">Membrane</keyword>
<comment type="caution">
    <text evidence="3">The sequence shown here is derived from an EMBL/GenBank/DDBJ whole genome shotgun (WGS) entry which is preliminary data.</text>
</comment>
<feature type="transmembrane region" description="Helical" evidence="1">
    <location>
        <begin position="113"/>
        <end position="131"/>
    </location>
</feature>
<keyword evidence="3" id="KW-0645">Protease</keyword>
<dbReference type="Pfam" id="PF02517">
    <property type="entry name" value="Rce1-like"/>
    <property type="match status" value="1"/>
</dbReference>
<dbReference type="OrthoDB" id="4933643at2"/>
<keyword evidence="3" id="KW-0378">Hydrolase</keyword>
<keyword evidence="1" id="KW-1133">Transmembrane helix</keyword>
<organism evidence="3 4">
    <name type="scientific">Parenemella sanctibonifatiensis</name>
    <dbReference type="NCBI Taxonomy" id="2016505"/>
    <lineage>
        <taxon>Bacteria</taxon>
        <taxon>Bacillati</taxon>
        <taxon>Actinomycetota</taxon>
        <taxon>Actinomycetes</taxon>
        <taxon>Propionibacteriales</taxon>
        <taxon>Propionibacteriaceae</taxon>
        <taxon>Parenemella</taxon>
    </lineage>
</organism>
<feature type="transmembrane region" description="Helical" evidence="1">
    <location>
        <begin position="182"/>
        <end position="205"/>
    </location>
</feature>
<dbReference type="GO" id="GO:0004175">
    <property type="term" value="F:endopeptidase activity"/>
    <property type="evidence" value="ECO:0007669"/>
    <property type="project" value="UniProtKB-ARBA"/>
</dbReference>